<feature type="transmembrane region" description="Helical" evidence="14">
    <location>
        <begin position="166"/>
        <end position="188"/>
    </location>
</feature>
<dbReference type="SMART" id="SM00387">
    <property type="entry name" value="HATPase_c"/>
    <property type="match status" value="1"/>
</dbReference>
<dbReference type="STRING" id="706434.HMPREF9429_00003"/>
<comment type="caution">
    <text evidence="16">The sequence shown here is derived from an EMBL/GenBank/DDBJ whole genome shotgun (WGS) entry which is preliminary data.</text>
</comment>
<comment type="subcellular location">
    <subcellularLocation>
        <location evidence="2">Cell membrane</location>
        <topology evidence="2">Multi-pass membrane protein</topology>
    </subcellularLocation>
</comment>
<keyword evidence="17" id="KW-1185">Reference proteome</keyword>
<keyword evidence="7 14" id="KW-0812">Transmembrane</keyword>
<evidence type="ECO:0000256" key="3">
    <source>
        <dbReference type="ARBA" id="ARBA00012438"/>
    </source>
</evidence>
<evidence type="ECO:0000313" key="16">
    <source>
        <dbReference type="EMBL" id="EFQ05084.1"/>
    </source>
</evidence>
<dbReference type="eggNOG" id="COG0642">
    <property type="taxonomic scope" value="Bacteria"/>
</dbReference>
<dbReference type="OrthoDB" id="9813151at2"/>
<dbReference type="InterPro" id="IPR036097">
    <property type="entry name" value="HisK_dim/P_sf"/>
</dbReference>
<gene>
    <name evidence="16" type="ORF">HMPREF9429_00003</name>
</gene>
<dbReference type="InterPro" id="IPR003594">
    <property type="entry name" value="HATPase_dom"/>
</dbReference>
<evidence type="ECO:0000256" key="2">
    <source>
        <dbReference type="ARBA" id="ARBA00004651"/>
    </source>
</evidence>
<evidence type="ECO:0000256" key="10">
    <source>
        <dbReference type="ARBA" id="ARBA00022840"/>
    </source>
</evidence>
<dbReference type="RefSeq" id="WP_006940673.1">
    <property type="nucleotide sequence ID" value="NZ_GL538175.1"/>
</dbReference>
<feature type="domain" description="Histidine kinase" evidence="15">
    <location>
        <begin position="209"/>
        <end position="420"/>
    </location>
</feature>
<dbReference type="Gene3D" id="3.30.565.10">
    <property type="entry name" value="Histidine kinase-like ATPase, C-terminal domain"/>
    <property type="match status" value="1"/>
</dbReference>
<dbReference type="SUPFAM" id="SSF47384">
    <property type="entry name" value="Homodimeric domain of signal transducing histidine kinase"/>
    <property type="match status" value="1"/>
</dbReference>
<dbReference type="HOGENOM" id="CLU_000445_89_6_9"/>
<dbReference type="Proteomes" id="UP000003195">
    <property type="component" value="Unassembled WGS sequence"/>
</dbReference>
<dbReference type="AlphaFoldDB" id="E2Z9A5"/>
<dbReference type="GO" id="GO:0005886">
    <property type="term" value="C:plasma membrane"/>
    <property type="evidence" value="ECO:0007669"/>
    <property type="project" value="UniProtKB-SubCell"/>
</dbReference>
<name>E2Z9A5_9FIRM</name>
<evidence type="ECO:0000256" key="1">
    <source>
        <dbReference type="ARBA" id="ARBA00000085"/>
    </source>
</evidence>
<evidence type="ECO:0000259" key="15">
    <source>
        <dbReference type="PROSITE" id="PS50109"/>
    </source>
</evidence>
<dbReference type="InterPro" id="IPR003661">
    <property type="entry name" value="HisK_dim/P_dom"/>
</dbReference>
<proteinExistence type="predicted"/>
<protein>
    <recommendedName>
        <fullName evidence="3">histidine kinase</fullName>
        <ecNumber evidence="3">2.7.13.3</ecNumber>
    </recommendedName>
</protein>
<keyword evidence="5" id="KW-0597">Phosphoprotein</keyword>
<evidence type="ECO:0000313" key="17">
    <source>
        <dbReference type="Proteomes" id="UP000003195"/>
    </source>
</evidence>
<dbReference type="InterPro" id="IPR005467">
    <property type="entry name" value="His_kinase_dom"/>
</dbReference>
<sequence>MNMIRRLRRNFILIASAAVVLLVCIVLVTVNATNYKRTMSDINSDLQYITAHGGMLPKKAAPTESGWFGGNERENNRDEFSYQTRYLTVLADKDGNVKDINMKNTASFTKEEAVQYAQTSVSTGQDEGVFEKSGAVYAYLITVDGEDNHFIVIMDCTREFAALHSLWRYSCVLGLACIIAYAVLIAVLSKWIIQPFEANMENQKRFITNAGHELKTPIAIISANAEAIELINGKSQWTDSILKQVRRQTELINALVTMSRIEEYGRDESRKSEIDLTETVGAVAESFKTVAKEQGKTVRADIEEHVKLVTDRHAFHELTNILVDNAVKYCDDGGTVLVSLKGKRRRRNKFTLTVANDYKEGKGQDYSRFFERFYRGDESHNSSKSGFGIGLAMAAEFVEAMKGDIKVSWRNGVIYFTVTG</sequence>
<dbReference type="Gene3D" id="1.10.287.130">
    <property type="match status" value="1"/>
</dbReference>
<keyword evidence="10" id="KW-0067">ATP-binding</keyword>
<dbReference type="CDD" id="cd00082">
    <property type="entry name" value="HisKA"/>
    <property type="match status" value="1"/>
</dbReference>
<evidence type="ECO:0000256" key="4">
    <source>
        <dbReference type="ARBA" id="ARBA00022475"/>
    </source>
</evidence>
<organism evidence="16 17">
    <name type="scientific">Megasphaera micronuciformis F0359</name>
    <dbReference type="NCBI Taxonomy" id="706434"/>
    <lineage>
        <taxon>Bacteria</taxon>
        <taxon>Bacillati</taxon>
        <taxon>Bacillota</taxon>
        <taxon>Negativicutes</taxon>
        <taxon>Veillonellales</taxon>
        <taxon>Veillonellaceae</taxon>
        <taxon>Megasphaera</taxon>
    </lineage>
</organism>
<keyword evidence="9 16" id="KW-0418">Kinase</keyword>
<keyword evidence="6" id="KW-0808">Transferase</keyword>
<dbReference type="Pfam" id="PF02518">
    <property type="entry name" value="HATPase_c"/>
    <property type="match status" value="1"/>
</dbReference>
<evidence type="ECO:0000256" key="11">
    <source>
        <dbReference type="ARBA" id="ARBA00022989"/>
    </source>
</evidence>
<dbReference type="CDD" id="cd00075">
    <property type="entry name" value="HATPase"/>
    <property type="match status" value="1"/>
</dbReference>
<reference evidence="16 17" key="1">
    <citation type="submission" date="2010-08" db="EMBL/GenBank/DDBJ databases">
        <authorList>
            <person name="Weinstock G."/>
            <person name="Sodergren E."/>
            <person name="Clifton S."/>
            <person name="Fulton L."/>
            <person name="Fulton B."/>
            <person name="Courtney L."/>
            <person name="Fronick C."/>
            <person name="Harrison M."/>
            <person name="Strong C."/>
            <person name="Farmer C."/>
            <person name="Delahaunty K."/>
            <person name="Markovic C."/>
            <person name="Hall O."/>
            <person name="Minx P."/>
            <person name="Tomlinson C."/>
            <person name="Mitreva M."/>
            <person name="Hou S."/>
            <person name="Chen J."/>
            <person name="Wollam A."/>
            <person name="Pepin K.H."/>
            <person name="Johnson M."/>
            <person name="Bhonagiri V."/>
            <person name="Zhang X."/>
            <person name="Suruliraj S."/>
            <person name="Warren W."/>
            <person name="Chinwalla A."/>
            <person name="Mardis E.R."/>
            <person name="Wilson R.K."/>
        </authorList>
    </citation>
    <scope>NUCLEOTIDE SEQUENCE [LARGE SCALE GENOMIC DNA]</scope>
    <source>
        <strain evidence="16 17">F0359</strain>
    </source>
</reference>
<dbReference type="EC" id="2.7.13.3" evidence="3"/>
<keyword evidence="13 14" id="KW-0472">Membrane</keyword>
<evidence type="ECO:0000256" key="5">
    <source>
        <dbReference type="ARBA" id="ARBA00022553"/>
    </source>
</evidence>
<evidence type="ECO:0000256" key="7">
    <source>
        <dbReference type="ARBA" id="ARBA00022692"/>
    </source>
</evidence>
<accession>E2Z9A5</accession>
<evidence type="ECO:0000256" key="12">
    <source>
        <dbReference type="ARBA" id="ARBA00023012"/>
    </source>
</evidence>
<dbReference type="InterPro" id="IPR050398">
    <property type="entry name" value="HssS/ArlS-like"/>
</dbReference>
<dbReference type="EMBL" id="AECS01000001">
    <property type="protein sequence ID" value="EFQ05084.1"/>
    <property type="molecule type" value="Genomic_DNA"/>
</dbReference>
<evidence type="ECO:0000256" key="14">
    <source>
        <dbReference type="SAM" id="Phobius"/>
    </source>
</evidence>
<dbReference type="InterPro" id="IPR036890">
    <property type="entry name" value="HATPase_C_sf"/>
</dbReference>
<keyword evidence="12" id="KW-0902">Two-component regulatory system</keyword>
<evidence type="ECO:0000256" key="9">
    <source>
        <dbReference type="ARBA" id="ARBA00022777"/>
    </source>
</evidence>
<comment type="catalytic activity">
    <reaction evidence="1">
        <text>ATP + protein L-histidine = ADP + protein N-phospho-L-histidine.</text>
        <dbReference type="EC" id="2.7.13.3"/>
    </reaction>
</comment>
<dbReference type="GO" id="GO:0000155">
    <property type="term" value="F:phosphorelay sensor kinase activity"/>
    <property type="evidence" value="ECO:0007669"/>
    <property type="project" value="InterPro"/>
</dbReference>
<dbReference type="PANTHER" id="PTHR45528">
    <property type="entry name" value="SENSOR HISTIDINE KINASE CPXA"/>
    <property type="match status" value="1"/>
</dbReference>
<dbReference type="PROSITE" id="PS50109">
    <property type="entry name" value="HIS_KIN"/>
    <property type="match status" value="1"/>
</dbReference>
<dbReference type="GO" id="GO:0005524">
    <property type="term" value="F:ATP binding"/>
    <property type="evidence" value="ECO:0007669"/>
    <property type="project" value="UniProtKB-KW"/>
</dbReference>
<dbReference type="SUPFAM" id="SSF55874">
    <property type="entry name" value="ATPase domain of HSP90 chaperone/DNA topoisomerase II/histidine kinase"/>
    <property type="match status" value="1"/>
</dbReference>
<keyword evidence="4" id="KW-1003">Cell membrane</keyword>
<evidence type="ECO:0000256" key="13">
    <source>
        <dbReference type="ARBA" id="ARBA00023136"/>
    </source>
</evidence>
<evidence type="ECO:0000256" key="6">
    <source>
        <dbReference type="ARBA" id="ARBA00022679"/>
    </source>
</evidence>
<evidence type="ECO:0000256" key="8">
    <source>
        <dbReference type="ARBA" id="ARBA00022741"/>
    </source>
</evidence>
<dbReference type="PANTHER" id="PTHR45528:SF1">
    <property type="entry name" value="SENSOR HISTIDINE KINASE CPXA"/>
    <property type="match status" value="1"/>
</dbReference>
<dbReference type="Pfam" id="PF00512">
    <property type="entry name" value="HisKA"/>
    <property type="match status" value="1"/>
</dbReference>
<dbReference type="SMART" id="SM00388">
    <property type="entry name" value="HisKA"/>
    <property type="match status" value="1"/>
</dbReference>
<keyword evidence="8" id="KW-0547">Nucleotide-binding</keyword>
<keyword evidence="11 14" id="KW-1133">Transmembrane helix</keyword>